<feature type="region of interest" description="Disordered" evidence="7">
    <location>
        <begin position="1"/>
        <end position="83"/>
    </location>
</feature>
<evidence type="ECO:0000256" key="3">
    <source>
        <dbReference type="ARBA" id="ARBA00022473"/>
    </source>
</evidence>
<reference evidence="9" key="3">
    <citation type="submission" date="2019-08" db="EMBL/GenBank/DDBJ databases">
        <authorList>
            <consortium name="Photinus pyralis genome working group"/>
            <person name="Fallon T.R."/>
            <person name="Sander Lower S.E."/>
            <person name="Weng J.-K."/>
        </authorList>
    </citation>
    <scope>NUCLEOTIDE SEQUENCE</scope>
    <source>
        <strain evidence="9">1611_PpyrPB1</strain>
        <tissue evidence="9">Whole body</tissue>
    </source>
</reference>
<feature type="compositionally biased region" description="Basic and acidic residues" evidence="7">
    <location>
        <begin position="1"/>
        <end position="17"/>
    </location>
</feature>
<keyword evidence="3" id="KW-0217">Developmental protein</keyword>
<evidence type="ECO:0000313" key="8">
    <source>
        <dbReference type="EMBL" id="JAV61923.1"/>
    </source>
</evidence>
<evidence type="ECO:0000313" key="10">
    <source>
        <dbReference type="Proteomes" id="UP000327044"/>
    </source>
</evidence>
<dbReference type="InParanoid" id="A0A1Y1KKI6"/>
<keyword evidence="10" id="KW-1185">Reference proteome</keyword>
<protein>
    <recommendedName>
        <fullName evidence="2">Male-enhanced antigen 1</fullName>
    </recommendedName>
</protein>
<evidence type="ECO:0000256" key="7">
    <source>
        <dbReference type="SAM" id="MobiDB-lite"/>
    </source>
</evidence>
<keyword evidence="6" id="KW-0744">Spermatogenesis</keyword>
<dbReference type="PANTHER" id="PTHR17005">
    <property type="entry name" value="MALE-ENHANCED ANTIGEN-1"/>
    <property type="match status" value="1"/>
</dbReference>
<evidence type="ECO:0000256" key="6">
    <source>
        <dbReference type="ARBA" id="ARBA00022871"/>
    </source>
</evidence>
<keyword evidence="4" id="KW-0597">Phosphoprotein</keyword>
<evidence type="ECO:0000313" key="9">
    <source>
        <dbReference type="EMBL" id="KAB0794944.1"/>
    </source>
</evidence>
<dbReference type="Pfam" id="PF06910">
    <property type="entry name" value="MEA1"/>
    <property type="match status" value="1"/>
</dbReference>
<dbReference type="Proteomes" id="UP000327044">
    <property type="component" value="Unassembled WGS sequence"/>
</dbReference>
<accession>A0A1Y1KKI6</accession>
<proteinExistence type="predicted"/>
<dbReference type="EMBL" id="VVIM01000008">
    <property type="protein sequence ID" value="KAB0794944.1"/>
    <property type="molecule type" value="Genomic_DNA"/>
</dbReference>
<dbReference type="AlphaFoldDB" id="A0A1Y1KKI6"/>
<dbReference type="EMBL" id="GEZM01081049">
    <property type="protein sequence ID" value="JAV61923.1"/>
    <property type="molecule type" value="Transcribed_RNA"/>
</dbReference>
<dbReference type="OrthoDB" id="5593200at2759"/>
<keyword evidence="5" id="KW-0221">Differentiation</keyword>
<sequence>MVNDDKVLPDIPNHVEETLPSNNENVFMATDSDSEDEVVLDGYEPLPLEAPEYDNESSDNEQDSGVDSDNQTPTNENLPPISAAASALVREVWATPSPSTVDIKMDSEKVDEVKQVMANVLLPSSSIPEWANNIPEDQWKEHLYKRLQGLQKSTI</sequence>
<reference evidence="8" key="1">
    <citation type="journal article" date="2016" name="Sci. Rep.">
        <title>Molecular characterization of firefly nuptial gifts: a multi-omics approach sheds light on postcopulatory sexual selection.</title>
        <authorList>
            <person name="Al-Wathiqui N."/>
            <person name="Fallon T.R."/>
            <person name="South A."/>
            <person name="Weng J.K."/>
            <person name="Lewis S.M."/>
        </authorList>
    </citation>
    <scope>NUCLEOTIDE SEQUENCE</scope>
</reference>
<evidence type="ECO:0000256" key="4">
    <source>
        <dbReference type="ARBA" id="ARBA00022553"/>
    </source>
</evidence>
<feature type="compositionally biased region" description="Acidic residues" evidence="7">
    <location>
        <begin position="51"/>
        <end position="66"/>
    </location>
</feature>
<comment type="function">
    <text evidence="1">May play an important role in spermatogenesis and/or testis development.</text>
</comment>
<dbReference type="InterPro" id="IPR009685">
    <property type="entry name" value="MEA1"/>
</dbReference>
<evidence type="ECO:0000256" key="5">
    <source>
        <dbReference type="ARBA" id="ARBA00022782"/>
    </source>
</evidence>
<organism evidence="8">
    <name type="scientific">Photinus pyralis</name>
    <name type="common">Common eastern firefly</name>
    <name type="synonym">Lampyris pyralis</name>
    <dbReference type="NCBI Taxonomy" id="7054"/>
    <lineage>
        <taxon>Eukaryota</taxon>
        <taxon>Metazoa</taxon>
        <taxon>Ecdysozoa</taxon>
        <taxon>Arthropoda</taxon>
        <taxon>Hexapoda</taxon>
        <taxon>Insecta</taxon>
        <taxon>Pterygota</taxon>
        <taxon>Neoptera</taxon>
        <taxon>Endopterygota</taxon>
        <taxon>Coleoptera</taxon>
        <taxon>Polyphaga</taxon>
        <taxon>Elateriformia</taxon>
        <taxon>Elateroidea</taxon>
        <taxon>Lampyridae</taxon>
        <taxon>Lampyrinae</taxon>
        <taxon>Photinus</taxon>
    </lineage>
</organism>
<dbReference type="GO" id="GO:0030154">
    <property type="term" value="P:cell differentiation"/>
    <property type="evidence" value="ECO:0007669"/>
    <property type="project" value="UniProtKB-KW"/>
</dbReference>
<evidence type="ECO:0000256" key="2">
    <source>
        <dbReference type="ARBA" id="ARBA00022245"/>
    </source>
</evidence>
<evidence type="ECO:0000256" key="1">
    <source>
        <dbReference type="ARBA" id="ARBA00002540"/>
    </source>
</evidence>
<gene>
    <name evidence="9" type="ORF">PPYR_11783</name>
</gene>
<dbReference type="GO" id="GO:0007283">
    <property type="term" value="P:spermatogenesis"/>
    <property type="evidence" value="ECO:0007669"/>
    <property type="project" value="UniProtKB-KW"/>
</dbReference>
<feature type="compositionally biased region" description="Polar residues" evidence="7">
    <location>
        <begin position="67"/>
        <end position="77"/>
    </location>
</feature>
<name>A0A1Y1KKI6_PHOPY</name>
<reference evidence="9 10" key="2">
    <citation type="journal article" date="2018" name="Elife">
        <title>Firefly genomes illuminate parallel origins of bioluminescence in beetles.</title>
        <authorList>
            <person name="Fallon T.R."/>
            <person name="Lower S.E."/>
            <person name="Chang C.H."/>
            <person name="Bessho-Uehara M."/>
            <person name="Martin G.J."/>
            <person name="Bewick A.J."/>
            <person name="Behringer M."/>
            <person name="Debat H.J."/>
            <person name="Wong I."/>
            <person name="Day J.C."/>
            <person name="Suvorov A."/>
            <person name="Silva C.J."/>
            <person name="Stanger-Hall K.F."/>
            <person name="Hall D.W."/>
            <person name="Schmitz R.J."/>
            <person name="Nelson D.R."/>
            <person name="Lewis S.M."/>
            <person name="Shigenobu S."/>
            <person name="Bybee S.M."/>
            <person name="Larracuente A.M."/>
            <person name="Oba Y."/>
            <person name="Weng J.K."/>
        </authorList>
    </citation>
    <scope>NUCLEOTIDE SEQUENCE [LARGE SCALE GENOMIC DNA]</scope>
    <source>
        <strain evidence="9">1611_PpyrPB1</strain>
        <tissue evidence="9">Whole body</tissue>
    </source>
</reference>